<reference evidence="6" key="1">
    <citation type="submission" date="2016-06" db="EMBL/GenBank/DDBJ databases">
        <authorList>
            <person name="Varghese N."/>
        </authorList>
    </citation>
    <scope>NUCLEOTIDE SEQUENCE [LARGE SCALE GENOMIC DNA]</scope>
    <source>
        <strain evidence="6">DSM 45555</strain>
    </source>
</reference>
<evidence type="ECO:0000256" key="2">
    <source>
        <dbReference type="ARBA" id="ARBA00022801"/>
    </source>
</evidence>
<gene>
    <name evidence="5" type="ORF">GA0070215_10340</name>
</gene>
<protein>
    <submittedName>
        <fullName evidence="5">Serine protease, S1-C subfamily, contains C-terminal PDZ domain</fullName>
    </submittedName>
</protein>
<keyword evidence="1 5" id="KW-0645">Protease</keyword>
<dbReference type="InterPro" id="IPR001940">
    <property type="entry name" value="Peptidase_S1C"/>
</dbReference>
<feature type="signal peptide" evidence="3">
    <location>
        <begin position="1"/>
        <end position="25"/>
    </location>
</feature>
<evidence type="ECO:0000313" key="6">
    <source>
        <dbReference type="Proteomes" id="UP000198551"/>
    </source>
</evidence>
<dbReference type="SMART" id="SM00228">
    <property type="entry name" value="PDZ"/>
    <property type="match status" value="1"/>
</dbReference>
<dbReference type="SUPFAM" id="SSF50494">
    <property type="entry name" value="Trypsin-like serine proteases"/>
    <property type="match status" value="1"/>
</dbReference>
<keyword evidence="2" id="KW-0378">Hydrolase</keyword>
<dbReference type="EMBL" id="FMCV01000003">
    <property type="protein sequence ID" value="SCE81050.1"/>
    <property type="molecule type" value="Genomic_DNA"/>
</dbReference>
<dbReference type="PROSITE" id="PS51257">
    <property type="entry name" value="PROKAR_LIPOPROTEIN"/>
    <property type="match status" value="1"/>
</dbReference>
<feature type="domain" description="PDZ" evidence="4">
    <location>
        <begin position="236"/>
        <end position="325"/>
    </location>
</feature>
<evidence type="ECO:0000256" key="3">
    <source>
        <dbReference type="SAM" id="SignalP"/>
    </source>
</evidence>
<dbReference type="PANTHER" id="PTHR43343:SF3">
    <property type="entry name" value="PROTEASE DO-LIKE 8, CHLOROPLASTIC"/>
    <property type="match status" value="1"/>
</dbReference>
<keyword evidence="6" id="KW-1185">Reference proteome</keyword>
<dbReference type="InterPro" id="IPR036034">
    <property type="entry name" value="PDZ_sf"/>
</dbReference>
<dbReference type="PRINTS" id="PR00834">
    <property type="entry name" value="PROTEASES2C"/>
</dbReference>
<dbReference type="InterPro" id="IPR009003">
    <property type="entry name" value="Peptidase_S1_PA"/>
</dbReference>
<dbReference type="Pfam" id="PF13365">
    <property type="entry name" value="Trypsin_2"/>
    <property type="match status" value="1"/>
</dbReference>
<dbReference type="GO" id="GO:0006508">
    <property type="term" value="P:proteolysis"/>
    <property type="evidence" value="ECO:0007669"/>
    <property type="project" value="UniProtKB-KW"/>
</dbReference>
<evidence type="ECO:0000313" key="5">
    <source>
        <dbReference type="EMBL" id="SCE81050.1"/>
    </source>
</evidence>
<dbReference type="Pfam" id="PF13180">
    <property type="entry name" value="PDZ_2"/>
    <property type="match status" value="1"/>
</dbReference>
<name>A0A1C4VAJ8_9ACTN</name>
<dbReference type="Proteomes" id="UP000198551">
    <property type="component" value="Unassembled WGS sequence"/>
</dbReference>
<accession>A0A1C4VAJ8</accession>
<dbReference type="Gene3D" id="2.40.10.120">
    <property type="match status" value="1"/>
</dbReference>
<evidence type="ECO:0000259" key="4">
    <source>
        <dbReference type="PROSITE" id="PS50106"/>
    </source>
</evidence>
<dbReference type="PROSITE" id="PS50106">
    <property type="entry name" value="PDZ"/>
    <property type="match status" value="1"/>
</dbReference>
<evidence type="ECO:0000256" key="1">
    <source>
        <dbReference type="ARBA" id="ARBA00022670"/>
    </source>
</evidence>
<dbReference type="Gene3D" id="2.30.42.10">
    <property type="match status" value="1"/>
</dbReference>
<dbReference type="InterPro" id="IPR001478">
    <property type="entry name" value="PDZ"/>
</dbReference>
<feature type="chain" id="PRO_5039048042" evidence="3">
    <location>
        <begin position="26"/>
        <end position="341"/>
    </location>
</feature>
<sequence>MERRRRHATIIGSVALLAVTVGCTADGDATATPAGQSTVSAAPAAAGLPQVVARLQPSVVTVRTGQGLGSGVVFRDGGLVLTNEHVVGDQREVELALADGTRVPARVVAADAVTDLAVLRAERTDLPPAPLRAELPAPGEPVVALGSPLGFLNSVTAGIVSGVGREIPGSASQGNALVDLIQTDAAISPGNSGGALADYSGRVVGINDAYLPPQTGAVSIGFAIPVATAVDIADDLLDDGKVTQPYLGVAVTRLTAEIARSLGAATDRGVLVRAVAGDGPAAAAGLRPGDIITGLAGDRTETLEGFLGALRGVEPGQRLPVTYLRGSDRRSTTVTPTAATR</sequence>
<organism evidence="5 6">
    <name type="scientific">Micromonospora marina</name>
    <dbReference type="NCBI Taxonomy" id="307120"/>
    <lineage>
        <taxon>Bacteria</taxon>
        <taxon>Bacillati</taxon>
        <taxon>Actinomycetota</taxon>
        <taxon>Actinomycetes</taxon>
        <taxon>Micromonosporales</taxon>
        <taxon>Micromonosporaceae</taxon>
        <taxon>Micromonospora</taxon>
    </lineage>
</organism>
<dbReference type="PANTHER" id="PTHR43343">
    <property type="entry name" value="PEPTIDASE S12"/>
    <property type="match status" value="1"/>
</dbReference>
<dbReference type="GO" id="GO:0004252">
    <property type="term" value="F:serine-type endopeptidase activity"/>
    <property type="evidence" value="ECO:0007669"/>
    <property type="project" value="InterPro"/>
</dbReference>
<dbReference type="AlphaFoldDB" id="A0A1C4VAJ8"/>
<dbReference type="InterPro" id="IPR051201">
    <property type="entry name" value="Chloro_Bact_Ser_Proteases"/>
</dbReference>
<keyword evidence="3" id="KW-0732">Signal</keyword>
<dbReference type="SUPFAM" id="SSF50156">
    <property type="entry name" value="PDZ domain-like"/>
    <property type="match status" value="1"/>
</dbReference>
<proteinExistence type="predicted"/>